<evidence type="ECO:0000313" key="1">
    <source>
        <dbReference type="EMBL" id="PCI73013.1"/>
    </source>
</evidence>
<dbReference type="Gene3D" id="1.10.246.130">
    <property type="match status" value="1"/>
</dbReference>
<dbReference type="AlphaFoldDB" id="A0A2A4WRS7"/>
<dbReference type="SUPFAM" id="SSF56235">
    <property type="entry name" value="N-terminal nucleophile aminohydrolases (Ntn hydrolases)"/>
    <property type="match status" value="1"/>
</dbReference>
<evidence type="ECO:0000313" key="2">
    <source>
        <dbReference type="Proteomes" id="UP000218767"/>
    </source>
</evidence>
<dbReference type="InterPro" id="IPR052896">
    <property type="entry name" value="GGT-like_enzyme"/>
</dbReference>
<dbReference type="Gene3D" id="3.60.20.40">
    <property type="match status" value="1"/>
</dbReference>
<gene>
    <name evidence="1" type="ORF">COB20_16505</name>
</gene>
<dbReference type="InterPro" id="IPR029055">
    <property type="entry name" value="Ntn_hydrolases_N"/>
</dbReference>
<comment type="caution">
    <text evidence="1">The sequence shown here is derived from an EMBL/GenBank/DDBJ whole genome shotgun (WGS) entry which is preliminary data.</text>
</comment>
<dbReference type="PRINTS" id="PR01210">
    <property type="entry name" value="GGTRANSPTASE"/>
</dbReference>
<sequence>AAAVLDVTSQNDTGIAGDLFALVWSAQDKKLYALNSAGWAPKGWTPEYFTEHLGVERVPGSGVNAATVPGAISGYDALLNRFGTLGFKETFARAVQVADEGWGQAERRHQDLNSVREKLRGDADSAATFLNEGEAPALYSIIRNPQLADALRLIQEQGRDAFYKGPIADAIVAKMQADGGVMTHADLAEFESEWVEPISTNYHGYDVFQLPPPGQGFAALEMLNILEVCAPVHDVNLSALGPSNPNYWHFLVEAKKLAYSDLQAYNGDPLFSDIPVDRLLSKSYAATLCDRIDMDVAAEPSIKGGLDGGTIYLTTADRWGNMVSLIHSIFSVYGSGATIPPYGMMLHNRGVAFSLDEDHPNVVAPRKRPFHSIIAGFVMQNDEPLMTFGNMGGSVQPETHVQHMVNVIDNGMNIQMTTDAARFTHSQNSNMLSLEDNLYSLVGRALQAKGHNVRSVNGGRVGGYQGILFSKDSTLPEPVFGQQSIDQDHPVNGVYRAGSDHRKDGQAVGW</sequence>
<keyword evidence="1" id="KW-0808">Transferase</keyword>
<accession>A0A2A4WRS7</accession>
<name>A0A2A4WRS7_9GAMM</name>
<organism evidence="1 2">
    <name type="scientific">SAR86 cluster bacterium</name>
    <dbReference type="NCBI Taxonomy" id="2030880"/>
    <lineage>
        <taxon>Bacteria</taxon>
        <taxon>Pseudomonadati</taxon>
        <taxon>Pseudomonadota</taxon>
        <taxon>Gammaproteobacteria</taxon>
        <taxon>SAR86 cluster</taxon>
    </lineage>
</organism>
<proteinExistence type="predicted"/>
<dbReference type="Pfam" id="PF01019">
    <property type="entry name" value="G_glu_transpept"/>
    <property type="match status" value="1"/>
</dbReference>
<reference evidence="2" key="1">
    <citation type="submission" date="2017-08" db="EMBL/GenBank/DDBJ databases">
        <title>A dynamic microbial community with high functional redundancy inhabits the cold, oxic subseafloor aquifer.</title>
        <authorList>
            <person name="Tully B.J."/>
            <person name="Wheat C.G."/>
            <person name="Glazer B.T."/>
            <person name="Huber J.A."/>
        </authorList>
    </citation>
    <scope>NUCLEOTIDE SEQUENCE [LARGE SCALE GENOMIC DNA]</scope>
</reference>
<dbReference type="PANTHER" id="PTHR43881">
    <property type="entry name" value="GAMMA-GLUTAMYLTRANSPEPTIDASE (AFU_ORTHOLOGUE AFUA_4G13580)"/>
    <property type="match status" value="1"/>
</dbReference>
<dbReference type="PANTHER" id="PTHR43881:SF1">
    <property type="entry name" value="GAMMA-GLUTAMYLTRANSPEPTIDASE (AFU_ORTHOLOGUE AFUA_4G13580)"/>
    <property type="match status" value="1"/>
</dbReference>
<dbReference type="GO" id="GO:0016740">
    <property type="term" value="F:transferase activity"/>
    <property type="evidence" value="ECO:0007669"/>
    <property type="project" value="UniProtKB-KW"/>
</dbReference>
<feature type="non-terminal residue" evidence="1">
    <location>
        <position position="1"/>
    </location>
</feature>
<dbReference type="EMBL" id="NVUL01000132">
    <property type="protein sequence ID" value="PCI73013.1"/>
    <property type="molecule type" value="Genomic_DNA"/>
</dbReference>
<dbReference type="InterPro" id="IPR043138">
    <property type="entry name" value="GGT_lsub"/>
</dbReference>
<protein>
    <submittedName>
        <fullName evidence="1">Gamma-glutamyltransferase</fullName>
    </submittedName>
</protein>
<dbReference type="InterPro" id="IPR043137">
    <property type="entry name" value="GGT_ssub_C"/>
</dbReference>
<dbReference type="Proteomes" id="UP000218767">
    <property type="component" value="Unassembled WGS sequence"/>
</dbReference>